<dbReference type="EMBL" id="BPLR01013243">
    <property type="protein sequence ID" value="GIY59798.1"/>
    <property type="molecule type" value="Genomic_DNA"/>
</dbReference>
<dbReference type="GO" id="GO:0036435">
    <property type="term" value="F:K48-linked polyubiquitin modification-dependent protein binding"/>
    <property type="evidence" value="ECO:0007669"/>
    <property type="project" value="TreeGrafter"/>
</dbReference>
<dbReference type="InterPro" id="IPR032065">
    <property type="entry name" value="RNF31-UBA"/>
</dbReference>
<evidence type="ECO:0000313" key="2">
    <source>
        <dbReference type="EMBL" id="GIY59798.1"/>
    </source>
</evidence>
<name>A0AAV4UPY8_CAEEX</name>
<dbReference type="PANTHER" id="PTHR16004">
    <property type="entry name" value="RING FINGER PROTEIN 31-RELATED"/>
    <property type="match status" value="1"/>
</dbReference>
<organism evidence="2 3">
    <name type="scientific">Caerostris extrusa</name>
    <name type="common">Bark spider</name>
    <name type="synonym">Caerostris bankana</name>
    <dbReference type="NCBI Taxonomy" id="172846"/>
    <lineage>
        <taxon>Eukaryota</taxon>
        <taxon>Metazoa</taxon>
        <taxon>Ecdysozoa</taxon>
        <taxon>Arthropoda</taxon>
        <taxon>Chelicerata</taxon>
        <taxon>Arachnida</taxon>
        <taxon>Araneae</taxon>
        <taxon>Araneomorphae</taxon>
        <taxon>Entelegynae</taxon>
        <taxon>Araneoidea</taxon>
        <taxon>Araneidae</taxon>
        <taxon>Caerostris</taxon>
    </lineage>
</organism>
<protein>
    <submittedName>
        <fullName evidence="2">RBR-type E3 ubiquitin transferase</fullName>
    </submittedName>
</protein>
<keyword evidence="3" id="KW-1185">Reference proteome</keyword>
<accession>A0AAV4UPY8</accession>
<dbReference type="GO" id="GO:1990450">
    <property type="term" value="F:linear polyubiquitin binding"/>
    <property type="evidence" value="ECO:0007669"/>
    <property type="project" value="TreeGrafter"/>
</dbReference>
<sequence>MYNEAHSFGRVSSLPSEEAMHSWSQAWLMSDPILDDLKAEKTQEVIHSRELQFLQTVKGKSCVLARGQLVLDDKNVIALAAKYGEDNEENDVGVITTGEAKEALHIHRGDIWDAVTECIENRQRKILELTVRGNFTQKQISDALKANEGNVELAYADLLRASSRRHKFILSPGMSEDSEDLTLFNPPIEDSTVDHTAGASKAVKHDVPTEKKKSDFLTKLSAIRQAQSERRKAREEKEMIRETTTQEMPDAVEEIGASSPLIGPDNIEESALTKDDSLLPELNPEALQENIEKDLTDAELELESPVKELIERKASEENIPVDYDTNWAESQGEWIEEYSDEQWDEESDGQWIALQKKSIRKWKRI</sequence>
<reference evidence="2 3" key="1">
    <citation type="submission" date="2021-06" db="EMBL/GenBank/DDBJ databases">
        <title>Caerostris extrusa draft genome.</title>
        <authorList>
            <person name="Kono N."/>
            <person name="Arakawa K."/>
        </authorList>
    </citation>
    <scope>NUCLEOTIDE SEQUENCE [LARGE SCALE GENOMIC DNA]</scope>
</reference>
<evidence type="ECO:0000259" key="1">
    <source>
        <dbReference type="Pfam" id="PF16678"/>
    </source>
</evidence>
<dbReference type="InterPro" id="IPR026254">
    <property type="entry name" value="RNF31-like"/>
</dbReference>
<dbReference type="Gene3D" id="1.10.8.10">
    <property type="entry name" value="DNA helicase RuvA subunit, C-terminal domain"/>
    <property type="match status" value="1"/>
</dbReference>
<dbReference type="Proteomes" id="UP001054945">
    <property type="component" value="Unassembled WGS sequence"/>
</dbReference>
<keyword evidence="2" id="KW-0808">Transferase</keyword>
<proteinExistence type="predicted"/>
<evidence type="ECO:0000313" key="3">
    <source>
        <dbReference type="Proteomes" id="UP001054945"/>
    </source>
</evidence>
<dbReference type="GO" id="GO:0061630">
    <property type="term" value="F:ubiquitin protein ligase activity"/>
    <property type="evidence" value="ECO:0007669"/>
    <property type="project" value="TreeGrafter"/>
</dbReference>
<gene>
    <name evidence="2" type="primary">Rnf31_0</name>
    <name evidence="2" type="ORF">CEXT_435931</name>
</gene>
<dbReference type="Pfam" id="PF16678">
    <property type="entry name" value="UBA_HOIP"/>
    <property type="match status" value="1"/>
</dbReference>
<feature type="domain" description="E3 ubiquitin-protein ligase RNF31 UBA-like" evidence="1">
    <location>
        <begin position="75"/>
        <end position="160"/>
    </location>
</feature>
<dbReference type="GO" id="GO:0097039">
    <property type="term" value="P:protein linear polyubiquitination"/>
    <property type="evidence" value="ECO:0007669"/>
    <property type="project" value="TreeGrafter"/>
</dbReference>
<comment type="caution">
    <text evidence="2">The sequence shown here is derived from an EMBL/GenBank/DDBJ whole genome shotgun (WGS) entry which is preliminary data.</text>
</comment>
<dbReference type="GO" id="GO:0071797">
    <property type="term" value="C:LUBAC complex"/>
    <property type="evidence" value="ECO:0007669"/>
    <property type="project" value="InterPro"/>
</dbReference>
<dbReference type="GO" id="GO:0070530">
    <property type="term" value="F:K63-linked polyubiquitin modification-dependent protein binding"/>
    <property type="evidence" value="ECO:0007669"/>
    <property type="project" value="TreeGrafter"/>
</dbReference>
<dbReference type="AlphaFoldDB" id="A0AAV4UPY8"/>
<dbReference type="PANTHER" id="PTHR16004:SF2">
    <property type="entry name" value="E3 UBIQUITIN-PROTEIN LIGASE LUBEL"/>
    <property type="match status" value="1"/>
</dbReference>